<proteinExistence type="predicted"/>
<comment type="caution">
    <text evidence="2">The sequence shown here is derived from an EMBL/GenBank/DDBJ whole genome shotgun (WGS) entry which is preliminary data.</text>
</comment>
<keyword evidence="1" id="KW-0812">Transmembrane</keyword>
<dbReference type="EMBL" id="SNYC01000005">
    <property type="protein sequence ID" value="TDQ08236.1"/>
    <property type="molecule type" value="Genomic_DNA"/>
</dbReference>
<keyword evidence="1" id="KW-0472">Membrane</keyword>
<sequence>MKHKLRFVYTLIYAVTLWFALILQFYISTKLYLAQGRTLEGAITQIISYFTIQTNLLIAVSLAAMLFKPASALGRFFSKTSVQTAIAVYILIVGLIYAVLLKGLWKLEGLFVLTDFLLHTFSPIAYLLYWIIFVPKEKIDWKNLFSWAIFPLLYLFYSLIRGAVSGYYPYPFVDAAKFGYLQVVINSLGVLAVFLLFSSALIITCRLLKR</sequence>
<feature type="transmembrane region" description="Helical" evidence="1">
    <location>
        <begin position="184"/>
        <end position="208"/>
    </location>
</feature>
<dbReference type="NCBIfam" id="NF038065">
    <property type="entry name" value="Pr6Pr"/>
    <property type="match status" value="1"/>
</dbReference>
<evidence type="ECO:0008006" key="4">
    <source>
        <dbReference type="Google" id="ProtNLM"/>
    </source>
</evidence>
<name>A0A4R6STF7_9SPHI</name>
<feature type="transmembrane region" description="Helical" evidence="1">
    <location>
        <begin position="47"/>
        <end position="66"/>
    </location>
</feature>
<dbReference type="AlphaFoldDB" id="A0A4R6STF7"/>
<feature type="transmembrane region" description="Helical" evidence="1">
    <location>
        <begin position="144"/>
        <end position="164"/>
    </location>
</feature>
<gene>
    <name evidence="2" type="ORF">ATK78_2744</name>
</gene>
<feature type="transmembrane region" description="Helical" evidence="1">
    <location>
        <begin position="111"/>
        <end position="132"/>
    </location>
</feature>
<evidence type="ECO:0000256" key="1">
    <source>
        <dbReference type="SAM" id="Phobius"/>
    </source>
</evidence>
<dbReference type="RefSeq" id="WP_133576631.1">
    <property type="nucleotide sequence ID" value="NZ_SNYC01000005.1"/>
</dbReference>
<feature type="transmembrane region" description="Helical" evidence="1">
    <location>
        <begin position="86"/>
        <end position="105"/>
    </location>
</feature>
<organism evidence="2 3">
    <name type="scientific">Pedobacter metabolipauper</name>
    <dbReference type="NCBI Taxonomy" id="425513"/>
    <lineage>
        <taxon>Bacteria</taxon>
        <taxon>Pseudomonadati</taxon>
        <taxon>Bacteroidota</taxon>
        <taxon>Sphingobacteriia</taxon>
        <taxon>Sphingobacteriales</taxon>
        <taxon>Sphingobacteriaceae</taxon>
        <taxon>Pedobacter</taxon>
    </lineage>
</organism>
<keyword evidence="3" id="KW-1185">Reference proteome</keyword>
<protein>
    <recommendedName>
        <fullName evidence="4">FAR-17a/AIG1-like protein</fullName>
    </recommendedName>
</protein>
<reference evidence="2 3" key="1">
    <citation type="submission" date="2019-03" db="EMBL/GenBank/DDBJ databases">
        <title>Genomic Encyclopedia of Archaeal and Bacterial Type Strains, Phase II (KMG-II): from individual species to whole genera.</title>
        <authorList>
            <person name="Goeker M."/>
        </authorList>
    </citation>
    <scope>NUCLEOTIDE SEQUENCE [LARGE SCALE GENOMIC DNA]</scope>
    <source>
        <strain evidence="2 3">DSM 19035</strain>
    </source>
</reference>
<dbReference type="OrthoDB" id="9809977at2"/>
<evidence type="ECO:0000313" key="3">
    <source>
        <dbReference type="Proteomes" id="UP000295620"/>
    </source>
</evidence>
<keyword evidence="1" id="KW-1133">Transmembrane helix</keyword>
<dbReference type="InterPro" id="IPR049713">
    <property type="entry name" value="Pr6Pr-like"/>
</dbReference>
<accession>A0A4R6STF7</accession>
<dbReference type="Proteomes" id="UP000295620">
    <property type="component" value="Unassembled WGS sequence"/>
</dbReference>
<feature type="transmembrane region" description="Helical" evidence="1">
    <location>
        <begin position="7"/>
        <end position="27"/>
    </location>
</feature>
<evidence type="ECO:0000313" key="2">
    <source>
        <dbReference type="EMBL" id="TDQ08236.1"/>
    </source>
</evidence>